<dbReference type="EMBL" id="ABCP01000001">
    <property type="protein sequence ID" value="EDM49504.1"/>
    <property type="molecule type" value="Genomic_DNA"/>
</dbReference>
<name>A6EUK5_9GAMM</name>
<sequence length="39" mass="4369">MLFFGLRSCVDLVEIKAGILTVMMSVVQSPMEPFGMMFI</sequence>
<evidence type="ECO:0000313" key="2">
    <source>
        <dbReference type="Proteomes" id="UP000005856"/>
    </source>
</evidence>
<organism evidence="1 2">
    <name type="scientific">Marinobacter algicola DG893</name>
    <dbReference type="NCBI Taxonomy" id="443152"/>
    <lineage>
        <taxon>Bacteria</taxon>
        <taxon>Pseudomonadati</taxon>
        <taxon>Pseudomonadota</taxon>
        <taxon>Gammaproteobacteria</taxon>
        <taxon>Pseudomonadales</taxon>
        <taxon>Marinobacteraceae</taxon>
        <taxon>Marinobacter</taxon>
    </lineage>
</organism>
<protein>
    <submittedName>
        <fullName evidence="1">Uncharacterized protein</fullName>
    </submittedName>
</protein>
<evidence type="ECO:0000313" key="1">
    <source>
        <dbReference type="EMBL" id="EDM49504.1"/>
    </source>
</evidence>
<dbReference type="AlphaFoldDB" id="A6EUK5"/>
<dbReference type="Proteomes" id="UP000005856">
    <property type="component" value="Unassembled WGS sequence"/>
</dbReference>
<comment type="caution">
    <text evidence="1">The sequence shown here is derived from an EMBL/GenBank/DDBJ whole genome shotgun (WGS) entry which is preliminary data.</text>
</comment>
<keyword evidence="2" id="KW-1185">Reference proteome</keyword>
<gene>
    <name evidence="1" type="ORF">MDG893_09901</name>
</gene>
<reference evidence="1 2" key="1">
    <citation type="submission" date="2007-06" db="EMBL/GenBank/DDBJ databases">
        <authorList>
            <person name="Green D."/>
            <person name="Ferriera S."/>
            <person name="Johnson J."/>
            <person name="Kravitz S."/>
            <person name="Beeson K."/>
            <person name="Sutton G."/>
            <person name="Rogers Y.-H."/>
            <person name="Friedman R."/>
            <person name="Frazier M."/>
            <person name="Venter J.C."/>
        </authorList>
    </citation>
    <scope>NUCLEOTIDE SEQUENCE [LARGE SCALE GENOMIC DNA]</scope>
    <source>
        <strain evidence="1 2">DG893</strain>
    </source>
</reference>
<dbReference type="STRING" id="443152.MDG893_09901"/>
<accession>A6EUK5</accession>
<proteinExistence type="predicted"/>